<reference evidence="1" key="1">
    <citation type="submission" date="2020-02" db="EMBL/GenBank/DDBJ databases">
        <title>A reference catalog of swine virome.</title>
        <authorList>
            <person name="He B."/>
            <person name="Tu C."/>
        </authorList>
    </citation>
    <scope>NUCLEOTIDE SEQUENCE</scope>
    <source>
        <strain evidence="1">VIRES_JL01_2265237</strain>
    </source>
</reference>
<evidence type="ECO:0008006" key="2">
    <source>
        <dbReference type="Google" id="ProtNLM"/>
    </source>
</evidence>
<organism evidence="1">
    <name type="scientific">Circular ssDNA virus sp</name>
    <dbReference type="NCBI Taxonomy" id="2805939"/>
    <lineage>
        <taxon>Viruses</taxon>
    </lineage>
</organism>
<accession>A0A894JUC0</accession>
<protein>
    <recommendedName>
        <fullName evidence="2">Cap</fullName>
    </recommendedName>
</protein>
<dbReference type="EMBL" id="MT135243">
    <property type="protein sequence ID" value="QRV61592.1"/>
    <property type="molecule type" value="Genomic_DNA"/>
</dbReference>
<proteinExistence type="predicted"/>
<sequence length="195" mass="21683">MNYNRRYYSRRGREFIPKPIDSGFTIDPSKVEAYKEYCFNNGLIKFPSPIPPTIDGTMEVINVQQSMSIAGSSTNQSLLEDIVFNYTGNDLTYYDYVLCTMSNLSYSGVADSFFYYLSNSDTTSVRASDIGSGQLSGFLIYQSETGKTVFNIPNFPSSSRTSLSGQDYSYSYALTPSSQSVVIETLVLGKLPSNQ</sequence>
<evidence type="ECO:0000313" key="1">
    <source>
        <dbReference type="EMBL" id="QRV61592.1"/>
    </source>
</evidence>
<name>A0A894JUC0_9VIRU</name>